<dbReference type="EMBL" id="CP002287">
    <property type="protein sequence ID" value="ADP16920.1"/>
    <property type="molecule type" value="Genomic_DNA"/>
</dbReference>
<keyword evidence="1" id="KW-0732">Signal</keyword>
<dbReference type="KEGG" id="axy:AXYL_03600"/>
<feature type="chain" id="PRO_5003171155" description="Outer membrane protein beta-barrel domain-containing protein" evidence="1">
    <location>
        <begin position="23"/>
        <end position="257"/>
    </location>
</feature>
<feature type="signal peptide" evidence="1">
    <location>
        <begin position="1"/>
        <end position="22"/>
    </location>
</feature>
<dbReference type="eggNOG" id="COG2067">
    <property type="taxonomic scope" value="Bacteria"/>
</dbReference>
<name>E3HL73_ACHXA</name>
<evidence type="ECO:0000313" key="2">
    <source>
        <dbReference type="EMBL" id="ADP16920.1"/>
    </source>
</evidence>
<sequence>MKKKITGCLVCGLLYAGSVAGAERESAAADSQPSSEWKFSVTPYFWAAGLSGKTSQSRSPVIDFDAGFDKLFDNLDFGAMLIGDARKGRYSIFGDLIYTKIGSQGDTPHGILATSAEVQTSTFAGLIGVGYSVLENSPHQLDVVAGLRVWSVDTDVTLKGAHLNGRKTSDGATWVDGLVGVRGNYVLTQKFYITGWGLIGAGGADADWDVGLGVGYNFSKSVSAAVGYRALGVDYNRGGFKFDAVLQGPMAGLTIRF</sequence>
<evidence type="ECO:0008006" key="4">
    <source>
        <dbReference type="Google" id="ProtNLM"/>
    </source>
</evidence>
<dbReference type="Proteomes" id="UP000006876">
    <property type="component" value="Chromosome"/>
</dbReference>
<dbReference type="AlphaFoldDB" id="E3HL73"/>
<protein>
    <recommendedName>
        <fullName evidence="4">Outer membrane protein beta-barrel domain-containing protein</fullName>
    </recommendedName>
</protein>
<dbReference type="PATRIC" id="fig|762376.5.peg.3622"/>
<dbReference type="HOGENOM" id="CLU_077404_1_0_4"/>
<evidence type="ECO:0000256" key="1">
    <source>
        <dbReference type="SAM" id="SignalP"/>
    </source>
</evidence>
<proteinExistence type="predicted"/>
<gene>
    <name evidence="2" type="ordered locus">AXYL_03600</name>
</gene>
<dbReference type="STRING" id="762376.AXYL_03600"/>
<dbReference type="OrthoDB" id="6555107at2"/>
<reference evidence="2 3" key="1">
    <citation type="journal article" date="2011" name="J. Bacteriol.">
        <title>Complete genome sequence of the haloaromatic acid-degrading bacterium Achromobacter xylosoxidans A8.</title>
        <authorList>
            <person name="Strnad H."/>
            <person name="Ridl J."/>
            <person name="Paces J."/>
            <person name="Kolar M."/>
            <person name="Vlcek C."/>
            <person name="Paces V."/>
        </authorList>
    </citation>
    <scope>NUCLEOTIDE SEQUENCE [LARGE SCALE GENOMIC DNA]</scope>
    <source>
        <strain evidence="2 3">A8</strain>
    </source>
</reference>
<organism evidence="2 3">
    <name type="scientific">Achromobacter xylosoxidans (strain A8)</name>
    <dbReference type="NCBI Taxonomy" id="762376"/>
    <lineage>
        <taxon>Bacteria</taxon>
        <taxon>Pseudomonadati</taxon>
        <taxon>Pseudomonadota</taxon>
        <taxon>Betaproteobacteria</taxon>
        <taxon>Burkholderiales</taxon>
        <taxon>Alcaligenaceae</taxon>
        <taxon>Achromobacter</taxon>
    </lineage>
</organism>
<accession>E3HL73</accession>
<evidence type="ECO:0000313" key="3">
    <source>
        <dbReference type="Proteomes" id="UP000006876"/>
    </source>
</evidence>
<dbReference type="RefSeq" id="WP_013394234.1">
    <property type="nucleotide sequence ID" value="NC_014640.1"/>
</dbReference>